<evidence type="ECO:0000256" key="1">
    <source>
        <dbReference type="ARBA" id="ARBA00004651"/>
    </source>
</evidence>
<feature type="transmembrane region" description="Helical" evidence="8">
    <location>
        <begin position="170"/>
        <end position="189"/>
    </location>
</feature>
<keyword evidence="3" id="KW-1003">Cell membrane</keyword>
<dbReference type="InterPro" id="IPR049278">
    <property type="entry name" value="MS_channel_C"/>
</dbReference>
<dbReference type="Pfam" id="PF21082">
    <property type="entry name" value="MS_channel_3rd"/>
    <property type="match status" value="1"/>
</dbReference>
<dbReference type="Pfam" id="PF21088">
    <property type="entry name" value="MS_channel_1st"/>
    <property type="match status" value="1"/>
</dbReference>
<dbReference type="InterPro" id="IPR045276">
    <property type="entry name" value="YbiO_bact"/>
</dbReference>
<dbReference type="EMBL" id="OBML01000001">
    <property type="protein sequence ID" value="SOB89373.1"/>
    <property type="molecule type" value="Genomic_DNA"/>
</dbReference>
<dbReference type="OrthoDB" id="9814206at2"/>
<feature type="signal peptide" evidence="9">
    <location>
        <begin position="1"/>
        <end position="24"/>
    </location>
</feature>
<sequence>MSKLLQHRAKGRLAGILASATAFAAGALPAAAQGATAMEMAADKPLVRLGLELRTAIADTFSAAASMPSMVSSAIAGRAGDNPDWLAATLLVLVASLVAGNFALLAGERWLFARLLPDRPPEPTRAARILRLIGRAFAMLLAVALFYAAALAVAFLLASHHPAGRVTLLIGLQSVGVLLLLRVVLTAVLSPGNGAIRMLSLDNASAASLYRWIMATGVISSIFLALHEWLDAMNLDPAGHRLLAILSVGVTCLMLSAVAVSHRAALGRMVSASPDDGDNGRRRMVQRLWLPLLVLYFVVAFVVSAGRLLLEREAAIGLVAAPVLAGLIWVAAYGLMVLAIDRLLLPRLDSTERQARRSEDLVRAEEAAGEVPDGDAVAAQAAAEAVDAEGQRSPYRDLLDHGAAILSAVIALGYVLSRWGIDPRDKTSIVGNLFEIGVVTFIAYMCYRAVQLTIDRQISRERGQSGGRSEEMEVGGAGESRLATLLPIFRHFLLITIVVIGGMIVLSQLGIDIAPLFAGAGVVGLAVGFGAQTLIRDIFSGAFFLIDDAFRKGEYIDLGSVKGTVEKISIRSMQLRHHNGPLNTVPFGEIKHVKNFSRDWAVMKLAFRVTYDTDVEKMRKLIKKFGESLMQHPDYGPKFLQPVKSQGVTALEDSAMIVRVKFMTRPGDQFELRKVVYSGIRDLCEANGIHFAHREVTVRVAQDPSDPRQFSDGEKQAIAGAVRPLLDQPAAKNPLTDASESR</sequence>
<dbReference type="InterPro" id="IPR049142">
    <property type="entry name" value="MS_channel_1st"/>
</dbReference>
<dbReference type="RefSeq" id="WP_097173651.1">
    <property type="nucleotide sequence ID" value="NZ_OBML01000001.1"/>
</dbReference>
<dbReference type="STRING" id="538381.GCA_001696535_01332"/>
<dbReference type="InterPro" id="IPR011014">
    <property type="entry name" value="MscS_channel_TM-2"/>
</dbReference>
<feature type="domain" description="Mechanosensitive ion channel MscS C-terminal" evidence="11">
    <location>
        <begin position="605"/>
        <end position="691"/>
    </location>
</feature>
<feature type="compositionally biased region" description="Basic and acidic residues" evidence="7">
    <location>
        <begin position="705"/>
        <end position="715"/>
    </location>
</feature>
<evidence type="ECO:0000256" key="4">
    <source>
        <dbReference type="ARBA" id="ARBA00022692"/>
    </source>
</evidence>
<evidence type="ECO:0000256" key="9">
    <source>
        <dbReference type="SAM" id="SignalP"/>
    </source>
</evidence>
<dbReference type="SUPFAM" id="SSF50182">
    <property type="entry name" value="Sm-like ribonucleoproteins"/>
    <property type="match status" value="1"/>
</dbReference>
<evidence type="ECO:0000313" key="14">
    <source>
        <dbReference type="Proteomes" id="UP000219331"/>
    </source>
</evidence>
<keyword evidence="4 8" id="KW-0812">Transmembrane</keyword>
<dbReference type="PANTHER" id="PTHR30460">
    <property type="entry name" value="MODERATE CONDUCTANCE MECHANOSENSITIVE CHANNEL YBIO"/>
    <property type="match status" value="1"/>
</dbReference>
<keyword evidence="5 8" id="KW-1133">Transmembrane helix</keyword>
<keyword evidence="9" id="KW-0732">Signal</keyword>
<dbReference type="Gene3D" id="1.10.287.1260">
    <property type="match status" value="1"/>
</dbReference>
<evidence type="ECO:0000256" key="8">
    <source>
        <dbReference type="SAM" id="Phobius"/>
    </source>
</evidence>
<evidence type="ECO:0000256" key="5">
    <source>
        <dbReference type="ARBA" id="ARBA00022989"/>
    </source>
</evidence>
<dbReference type="Proteomes" id="UP000219331">
    <property type="component" value="Unassembled WGS sequence"/>
</dbReference>
<evidence type="ECO:0000256" key="6">
    <source>
        <dbReference type="ARBA" id="ARBA00023136"/>
    </source>
</evidence>
<evidence type="ECO:0000259" key="12">
    <source>
        <dbReference type="Pfam" id="PF21088"/>
    </source>
</evidence>
<proteinExistence type="inferred from homology"/>
<evidence type="ECO:0000259" key="10">
    <source>
        <dbReference type="Pfam" id="PF00924"/>
    </source>
</evidence>
<name>A0A285R5J7_9HYPH</name>
<feature type="chain" id="PRO_5012718673" evidence="9">
    <location>
        <begin position="25"/>
        <end position="742"/>
    </location>
</feature>
<feature type="transmembrane region" description="Helical" evidence="8">
    <location>
        <begin position="242"/>
        <end position="260"/>
    </location>
</feature>
<protein>
    <submittedName>
        <fullName evidence="13">Small-conductance mechanosensitive channel</fullName>
    </submittedName>
</protein>
<evidence type="ECO:0000256" key="7">
    <source>
        <dbReference type="SAM" id="MobiDB-lite"/>
    </source>
</evidence>
<dbReference type="InterPro" id="IPR011066">
    <property type="entry name" value="MscS_channel_C_sf"/>
</dbReference>
<feature type="region of interest" description="Disordered" evidence="7">
    <location>
        <begin position="702"/>
        <end position="742"/>
    </location>
</feature>
<dbReference type="InterPro" id="IPR006685">
    <property type="entry name" value="MscS_channel_2nd"/>
</dbReference>
<feature type="transmembrane region" description="Helical" evidence="8">
    <location>
        <begin position="132"/>
        <end position="158"/>
    </location>
</feature>
<reference evidence="13 14" key="1">
    <citation type="submission" date="2017-08" db="EMBL/GenBank/DDBJ databases">
        <authorList>
            <person name="de Groot N.N."/>
        </authorList>
    </citation>
    <scope>NUCLEOTIDE SEQUENCE [LARGE SCALE GENOMIC DNA]</scope>
    <source>
        <strain evidence="13 14">USBA 352</strain>
    </source>
</reference>
<comment type="subcellular location">
    <subcellularLocation>
        <location evidence="1">Cell membrane</location>
        <topology evidence="1">Multi-pass membrane protein</topology>
    </subcellularLocation>
</comment>
<feature type="transmembrane region" description="Helical" evidence="8">
    <location>
        <begin position="488"/>
        <end position="507"/>
    </location>
</feature>
<comment type="similarity">
    <text evidence="2">Belongs to the MscS (TC 1.A.23) family.</text>
</comment>
<feature type="transmembrane region" description="Helical" evidence="8">
    <location>
        <begin position="429"/>
        <end position="450"/>
    </location>
</feature>
<dbReference type="PANTHER" id="PTHR30460:SF0">
    <property type="entry name" value="MODERATE CONDUCTANCE MECHANOSENSITIVE CHANNEL YBIO"/>
    <property type="match status" value="1"/>
</dbReference>
<feature type="transmembrane region" description="Helical" evidence="8">
    <location>
        <begin position="513"/>
        <end position="535"/>
    </location>
</feature>
<gene>
    <name evidence="13" type="ORF">SAMN05421512_101253</name>
</gene>
<feature type="domain" description="Mechanosensitive ion channel transmembrane helices 2/3" evidence="12">
    <location>
        <begin position="493"/>
        <end position="532"/>
    </location>
</feature>
<keyword evidence="6 8" id="KW-0472">Membrane</keyword>
<dbReference type="SUPFAM" id="SSF82861">
    <property type="entry name" value="Mechanosensitive channel protein MscS (YggB), transmembrane region"/>
    <property type="match status" value="1"/>
</dbReference>
<dbReference type="SUPFAM" id="SSF82689">
    <property type="entry name" value="Mechanosensitive channel protein MscS (YggB), C-terminal domain"/>
    <property type="match status" value="1"/>
</dbReference>
<accession>A0A285R5J7</accession>
<keyword evidence="14" id="KW-1185">Reference proteome</keyword>
<evidence type="ECO:0000256" key="3">
    <source>
        <dbReference type="ARBA" id="ARBA00022475"/>
    </source>
</evidence>
<dbReference type="InterPro" id="IPR010920">
    <property type="entry name" value="LSM_dom_sf"/>
</dbReference>
<evidence type="ECO:0000256" key="2">
    <source>
        <dbReference type="ARBA" id="ARBA00008017"/>
    </source>
</evidence>
<evidence type="ECO:0000313" key="13">
    <source>
        <dbReference type="EMBL" id="SOB89373.1"/>
    </source>
</evidence>
<dbReference type="GO" id="GO:0005886">
    <property type="term" value="C:plasma membrane"/>
    <property type="evidence" value="ECO:0007669"/>
    <property type="project" value="UniProtKB-SubCell"/>
</dbReference>
<feature type="transmembrane region" description="Helical" evidence="8">
    <location>
        <begin position="85"/>
        <end position="111"/>
    </location>
</feature>
<dbReference type="AlphaFoldDB" id="A0A285R5J7"/>
<feature type="transmembrane region" description="Helical" evidence="8">
    <location>
        <begin position="288"/>
        <end position="310"/>
    </location>
</feature>
<dbReference type="InterPro" id="IPR023408">
    <property type="entry name" value="MscS_beta-dom_sf"/>
</dbReference>
<dbReference type="GO" id="GO:0008381">
    <property type="term" value="F:mechanosensitive monoatomic ion channel activity"/>
    <property type="evidence" value="ECO:0007669"/>
    <property type="project" value="InterPro"/>
</dbReference>
<feature type="transmembrane region" description="Helical" evidence="8">
    <location>
        <begin position="316"/>
        <end position="340"/>
    </location>
</feature>
<dbReference type="Pfam" id="PF00924">
    <property type="entry name" value="MS_channel_2nd"/>
    <property type="match status" value="1"/>
</dbReference>
<dbReference type="Gene3D" id="2.30.30.60">
    <property type="match status" value="1"/>
</dbReference>
<organism evidence="13 14">
    <name type="scientific">Stappia indica</name>
    <dbReference type="NCBI Taxonomy" id="538381"/>
    <lineage>
        <taxon>Bacteria</taxon>
        <taxon>Pseudomonadati</taxon>
        <taxon>Pseudomonadota</taxon>
        <taxon>Alphaproteobacteria</taxon>
        <taxon>Hyphomicrobiales</taxon>
        <taxon>Stappiaceae</taxon>
        <taxon>Stappia</taxon>
    </lineage>
</organism>
<dbReference type="Gene3D" id="3.30.70.100">
    <property type="match status" value="1"/>
</dbReference>
<feature type="transmembrane region" description="Helical" evidence="8">
    <location>
        <begin position="209"/>
        <end position="230"/>
    </location>
</feature>
<evidence type="ECO:0000259" key="11">
    <source>
        <dbReference type="Pfam" id="PF21082"/>
    </source>
</evidence>
<feature type="domain" description="Mechanosensitive ion channel MscS" evidence="10">
    <location>
        <begin position="533"/>
        <end position="598"/>
    </location>
</feature>